<evidence type="ECO:0000313" key="1">
    <source>
        <dbReference type="EMBL" id="KIJ46223.1"/>
    </source>
</evidence>
<proteinExistence type="predicted"/>
<protein>
    <submittedName>
        <fullName evidence="1">Uncharacterized protein</fullName>
    </submittedName>
</protein>
<dbReference type="HOGENOM" id="CLU_1230573_0_0_1"/>
<sequence length="225" mass="25282">MPDLIPIRWPLAQRRLSRYQRDHVSRRMGPHEEAIKGAGTYDSAKLLLLRTPILSKRVLKELTPNGEASIGVNIAYNAPPRGEMRIAVWAFAMISLPSASSFSIFGRKDKDANVAKKEDMPYEVSLVLDVVVKKLVENMIIKMKKPLQTPSFTPLPQMEISIEPIVSAHQIRWSMIVDSVVLPYVDCIPFFDTTHNTTRGVIFGSIPRDARRHGVVLSNAIIRKG</sequence>
<name>A0A0C9UTQ2_SPHS4</name>
<evidence type="ECO:0000313" key="2">
    <source>
        <dbReference type="Proteomes" id="UP000054279"/>
    </source>
</evidence>
<dbReference type="Proteomes" id="UP000054279">
    <property type="component" value="Unassembled WGS sequence"/>
</dbReference>
<organism evidence="1 2">
    <name type="scientific">Sphaerobolus stellatus (strain SS14)</name>
    <dbReference type="NCBI Taxonomy" id="990650"/>
    <lineage>
        <taxon>Eukaryota</taxon>
        <taxon>Fungi</taxon>
        <taxon>Dikarya</taxon>
        <taxon>Basidiomycota</taxon>
        <taxon>Agaricomycotina</taxon>
        <taxon>Agaricomycetes</taxon>
        <taxon>Phallomycetidae</taxon>
        <taxon>Geastrales</taxon>
        <taxon>Sphaerobolaceae</taxon>
        <taxon>Sphaerobolus</taxon>
    </lineage>
</organism>
<dbReference type="AlphaFoldDB" id="A0A0C9UTQ2"/>
<reference evidence="1 2" key="1">
    <citation type="submission" date="2014-06" db="EMBL/GenBank/DDBJ databases">
        <title>Evolutionary Origins and Diversification of the Mycorrhizal Mutualists.</title>
        <authorList>
            <consortium name="DOE Joint Genome Institute"/>
            <consortium name="Mycorrhizal Genomics Consortium"/>
            <person name="Kohler A."/>
            <person name="Kuo A."/>
            <person name="Nagy L.G."/>
            <person name="Floudas D."/>
            <person name="Copeland A."/>
            <person name="Barry K.W."/>
            <person name="Cichocki N."/>
            <person name="Veneault-Fourrey C."/>
            <person name="LaButti K."/>
            <person name="Lindquist E.A."/>
            <person name="Lipzen A."/>
            <person name="Lundell T."/>
            <person name="Morin E."/>
            <person name="Murat C."/>
            <person name="Riley R."/>
            <person name="Ohm R."/>
            <person name="Sun H."/>
            <person name="Tunlid A."/>
            <person name="Henrissat B."/>
            <person name="Grigoriev I.V."/>
            <person name="Hibbett D.S."/>
            <person name="Martin F."/>
        </authorList>
    </citation>
    <scope>NUCLEOTIDE SEQUENCE [LARGE SCALE GENOMIC DNA]</scope>
    <source>
        <strain evidence="1 2">SS14</strain>
    </source>
</reference>
<dbReference type="OrthoDB" id="26740at2759"/>
<gene>
    <name evidence="1" type="ORF">M422DRAFT_250262</name>
</gene>
<keyword evidence="2" id="KW-1185">Reference proteome</keyword>
<dbReference type="EMBL" id="KN837108">
    <property type="protein sequence ID" value="KIJ46223.1"/>
    <property type="molecule type" value="Genomic_DNA"/>
</dbReference>
<accession>A0A0C9UTQ2</accession>